<sequence length="96" mass="10652">MKGVPFSVPRFQDYEPRRRLRRTTTIAGGRRQATTEVAMADSGGVSDGMGVVEAGAEQRRARGWAEAGAARPRHAAFGFWASEFRAPGRFWALQWL</sequence>
<dbReference type="AlphaFoldDB" id="A0A5D2M6T4"/>
<protein>
    <submittedName>
        <fullName evidence="1">Uncharacterized protein</fullName>
    </submittedName>
</protein>
<accession>A0A5D2M6T4</accession>
<gene>
    <name evidence="1" type="ORF">ES332_D01G075500v1</name>
</gene>
<evidence type="ECO:0000313" key="1">
    <source>
        <dbReference type="EMBL" id="TYH86879.1"/>
    </source>
</evidence>
<proteinExistence type="predicted"/>
<dbReference type="EMBL" id="CM017623">
    <property type="protein sequence ID" value="TYH86878.1"/>
    <property type="molecule type" value="Genomic_DNA"/>
</dbReference>
<dbReference type="Proteomes" id="UP000322667">
    <property type="component" value="Chromosome D01"/>
</dbReference>
<organism evidence="1 2">
    <name type="scientific">Gossypium tomentosum</name>
    <name type="common">Hawaiian cotton</name>
    <name type="synonym">Gossypium sandvicense</name>
    <dbReference type="NCBI Taxonomy" id="34277"/>
    <lineage>
        <taxon>Eukaryota</taxon>
        <taxon>Viridiplantae</taxon>
        <taxon>Streptophyta</taxon>
        <taxon>Embryophyta</taxon>
        <taxon>Tracheophyta</taxon>
        <taxon>Spermatophyta</taxon>
        <taxon>Magnoliopsida</taxon>
        <taxon>eudicotyledons</taxon>
        <taxon>Gunneridae</taxon>
        <taxon>Pentapetalae</taxon>
        <taxon>rosids</taxon>
        <taxon>malvids</taxon>
        <taxon>Malvales</taxon>
        <taxon>Malvaceae</taxon>
        <taxon>Malvoideae</taxon>
        <taxon>Gossypium</taxon>
    </lineage>
</organism>
<keyword evidence="2" id="KW-1185">Reference proteome</keyword>
<name>A0A5D2M6T4_GOSTO</name>
<dbReference type="EMBL" id="CM017623">
    <property type="protein sequence ID" value="TYH86879.1"/>
    <property type="molecule type" value="Genomic_DNA"/>
</dbReference>
<evidence type="ECO:0000313" key="2">
    <source>
        <dbReference type="Proteomes" id="UP000322667"/>
    </source>
</evidence>
<reference evidence="1 2" key="1">
    <citation type="submission" date="2019-07" db="EMBL/GenBank/DDBJ databases">
        <title>WGS assembly of Gossypium tomentosum.</title>
        <authorList>
            <person name="Chen Z.J."/>
            <person name="Sreedasyam A."/>
            <person name="Ando A."/>
            <person name="Song Q."/>
            <person name="De L."/>
            <person name="Hulse-Kemp A."/>
            <person name="Ding M."/>
            <person name="Ye W."/>
            <person name="Kirkbride R."/>
            <person name="Jenkins J."/>
            <person name="Plott C."/>
            <person name="Lovell J."/>
            <person name="Lin Y.-M."/>
            <person name="Vaughn R."/>
            <person name="Liu B."/>
            <person name="Li W."/>
            <person name="Simpson S."/>
            <person name="Scheffler B."/>
            <person name="Saski C."/>
            <person name="Grover C."/>
            <person name="Hu G."/>
            <person name="Conover J."/>
            <person name="Carlson J."/>
            <person name="Shu S."/>
            <person name="Boston L."/>
            <person name="Williams M."/>
            <person name="Peterson D."/>
            <person name="Mcgee K."/>
            <person name="Jones D."/>
            <person name="Wendel J."/>
            <person name="Stelly D."/>
            <person name="Grimwood J."/>
            <person name="Schmutz J."/>
        </authorList>
    </citation>
    <scope>NUCLEOTIDE SEQUENCE [LARGE SCALE GENOMIC DNA]</scope>
    <source>
        <strain evidence="1">7179.01</strain>
    </source>
</reference>